<protein>
    <submittedName>
        <fullName evidence="1">Uncharacterized protein</fullName>
    </submittedName>
</protein>
<reference evidence="1 2" key="1">
    <citation type="submission" date="2016-03" db="EMBL/GenBank/DDBJ databases">
        <title>Draft genome sequence of the Fonsecaea monophora CBS 269.37.</title>
        <authorList>
            <person name="Bombassaro A."/>
            <person name="Vinicius W.A."/>
            <person name="De Hoog S."/>
            <person name="Sun J."/>
            <person name="Souza E.M."/>
            <person name="Raittz R.T."/>
            <person name="Costa F."/>
            <person name="Leao A.C."/>
            <person name="Tadra-Sfeir M.Z."/>
            <person name="Baura V."/>
            <person name="Balsanelli E."/>
            <person name="Pedrosa F.O."/>
            <person name="Moreno L.F."/>
            <person name="Steffens M.B."/>
            <person name="Xi L."/>
            <person name="Bocca A.L."/>
            <person name="Felipe M.S."/>
            <person name="Teixeira M."/>
            <person name="Telles Filho F.Q."/>
            <person name="Azevedo C.M."/>
            <person name="Gomes R."/>
            <person name="Vicente V.A."/>
        </authorList>
    </citation>
    <scope>NUCLEOTIDE SEQUENCE [LARGE SCALE GENOMIC DNA]</scope>
    <source>
        <strain evidence="1 2">CBS 269.37</strain>
    </source>
</reference>
<organism evidence="1 2">
    <name type="scientific">Fonsecaea monophora</name>
    <dbReference type="NCBI Taxonomy" id="254056"/>
    <lineage>
        <taxon>Eukaryota</taxon>
        <taxon>Fungi</taxon>
        <taxon>Dikarya</taxon>
        <taxon>Ascomycota</taxon>
        <taxon>Pezizomycotina</taxon>
        <taxon>Eurotiomycetes</taxon>
        <taxon>Chaetothyriomycetidae</taxon>
        <taxon>Chaetothyriales</taxon>
        <taxon>Herpotrichiellaceae</taxon>
        <taxon>Fonsecaea</taxon>
    </lineage>
</organism>
<comment type="caution">
    <text evidence="1">The sequence shown here is derived from an EMBL/GenBank/DDBJ whole genome shotgun (WGS) entry which is preliminary data.</text>
</comment>
<name>A0A177ESD6_9EURO</name>
<dbReference type="EMBL" id="LVKK01000203">
    <property type="protein sequence ID" value="OAG33899.1"/>
    <property type="molecule type" value="Genomic_DNA"/>
</dbReference>
<dbReference type="Proteomes" id="UP000077002">
    <property type="component" value="Unassembled WGS sequence"/>
</dbReference>
<evidence type="ECO:0000313" key="2">
    <source>
        <dbReference type="Proteomes" id="UP000077002"/>
    </source>
</evidence>
<keyword evidence="2" id="KW-1185">Reference proteome</keyword>
<dbReference type="AlphaFoldDB" id="A0A177ESD6"/>
<dbReference type="RefSeq" id="XP_022505851.1">
    <property type="nucleotide sequence ID" value="XM_022661835.1"/>
</dbReference>
<gene>
    <name evidence="1" type="ORF">AYO21_11985</name>
</gene>
<evidence type="ECO:0000313" key="1">
    <source>
        <dbReference type="EMBL" id="OAG33899.1"/>
    </source>
</evidence>
<sequence length="154" mass="17745">MSTKNYVQLFIFMSPPKLEQSRYNSETCLRNVNIQTISRLAGTKLAFKLRCPVLPHQPINAGCEILHKQGNRELLESAHNLGTKLFVLVLAPAWYQKIAGLQRFCVFEISIDNDLRIASGHRPRADSEQFQEFFPCLKIKKIQPRFTDLFLKPI</sequence>
<accession>A0A177ESD6</accession>
<dbReference type="GeneID" id="34607062"/>
<proteinExistence type="predicted"/>